<dbReference type="SFLD" id="SFLDG01064">
    <property type="entry name" value="F420__menaquinone_cofactor_bio"/>
    <property type="match status" value="1"/>
</dbReference>
<dbReference type="SMART" id="SM00729">
    <property type="entry name" value="Elp3"/>
    <property type="match status" value="1"/>
</dbReference>
<dbReference type="NCBIfam" id="NF004884">
    <property type="entry name" value="PRK06245.1"/>
    <property type="match status" value="1"/>
</dbReference>
<evidence type="ECO:0000259" key="11">
    <source>
        <dbReference type="PROSITE" id="PS51918"/>
    </source>
</evidence>
<feature type="binding site" evidence="10">
    <location>
        <position position="25"/>
    </location>
    <ligand>
        <name>[4Fe-4S] cluster</name>
        <dbReference type="ChEBI" id="CHEBI:49883"/>
        <note>4Fe-4S-S-AdoMet</note>
    </ligand>
</feature>
<comment type="function">
    <text evidence="10">Catalyzes the radical-mediated synthesis of 7,8-didemethyl-8-hydroxy-5-deazariboflavin (FO) from 5-amino-5-(4-hydroxybenzyl)-6-(D-ribitylimino)-5,6-dihydrouracil.</text>
</comment>
<dbReference type="KEGG" id="csn:Cyast_0748"/>
<comment type="catalytic activity">
    <reaction evidence="9 10">
        <text>5-amino-5-(4-hydroxybenzyl)-6-(D-ribitylimino)-5,6-dihydrouracil + S-adenosyl-L-methionine = 7,8-didemethyl-8-hydroxy-5-deazariboflavin + 5'-deoxyadenosine + L-methionine + NH4(+) + H(+)</text>
        <dbReference type="Rhea" id="RHEA:55204"/>
        <dbReference type="ChEBI" id="CHEBI:15378"/>
        <dbReference type="ChEBI" id="CHEBI:17319"/>
        <dbReference type="ChEBI" id="CHEBI:28938"/>
        <dbReference type="ChEBI" id="CHEBI:57844"/>
        <dbReference type="ChEBI" id="CHEBI:59789"/>
        <dbReference type="ChEBI" id="CHEBI:59904"/>
        <dbReference type="ChEBI" id="CHEBI:85936"/>
        <dbReference type="EC" id="4.3.1.32"/>
    </reaction>
</comment>
<dbReference type="PANTHER" id="PTHR43076">
    <property type="entry name" value="FO SYNTHASE (COFH)"/>
    <property type="match status" value="1"/>
</dbReference>
<evidence type="ECO:0000256" key="9">
    <source>
        <dbReference type="ARBA" id="ARBA00048974"/>
    </source>
</evidence>
<dbReference type="InterPro" id="IPR019939">
    <property type="entry name" value="CofG_family"/>
</dbReference>
<dbReference type="PROSITE" id="PS51918">
    <property type="entry name" value="RADICAL_SAM"/>
    <property type="match status" value="1"/>
</dbReference>
<feature type="binding site" evidence="10">
    <location>
        <position position="29"/>
    </location>
    <ligand>
        <name>[4Fe-4S] cluster</name>
        <dbReference type="ChEBI" id="CHEBI:49883"/>
        <note>4Fe-4S-S-AdoMet</note>
    </ligand>
</feature>
<evidence type="ECO:0000256" key="3">
    <source>
        <dbReference type="ARBA" id="ARBA00022485"/>
    </source>
</evidence>
<evidence type="ECO:0000313" key="12">
    <source>
        <dbReference type="EMBL" id="AFZ46721.1"/>
    </source>
</evidence>
<evidence type="ECO:0000256" key="7">
    <source>
        <dbReference type="ARBA" id="ARBA00023014"/>
    </source>
</evidence>
<dbReference type="NCBIfam" id="TIGR03550">
    <property type="entry name" value="F420_cofG"/>
    <property type="match status" value="1"/>
</dbReference>
<keyword evidence="12" id="KW-0808">Transferase</keyword>
<dbReference type="eggNOG" id="COG1060">
    <property type="taxonomic scope" value="Bacteria"/>
</dbReference>
<evidence type="ECO:0000256" key="10">
    <source>
        <dbReference type="HAMAP-Rule" id="MF_01611"/>
    </source>
</evidence>
<evidence type="ECO:0000256" key="4">
    <source>
        <dbReference type="ARBA" id="ARBA00022691"/>
    </source>
</evidence>
<dbReference type="InterPro" id="IPR034405">
    <property type="entry name" value="F420"/>
</dbReference>
<dbReference type="InterPro" id="IPR013785">
    <property type="entry name" value="Aldolase_TIM"/>
</dbReference>
<evidence type="ECO:0000313" key="13">
    <source>
        <dbReference type="Proteomes" id="UP000010483"/>
    </source>
</evidence>
<dbReference type="PANTHER" id="PTHR43076:SF15">
    <property type="entry name" value="7,8-DIDEMETHYL-8-HYDROXY-5-DEAZARIBOFLAVIN SYNTHASE"/>
    <property type="match status" value="1"/>
</dbReference>
<dbReference type="SFLD" id="SFLDS00029">
    <property type="entry name" value="Radical_SAM"/>
    <property type="match status" value="1"/>
</dbReference>
<dbReference type="UniPathway" id="UPA00072"/>
<dbReference type="GO" id="GO:0016765">
    <property type="term" value="F:transferase activity, transferring alkyl or aryl (other than methyl) groups"/>
    <property type="evidence" value="ECO:0007669"/>
    <property type="project" value="InterPro"/>
</dbReference>
<reference evidence="13" key="1">
    <citation type="journal article" date="2013" name="Proc. Natl. Acad. Sci. U.S.A.">
        <title>Improving the coverage of the cyanobacterial phylum using diversity-driven genome sequencing.</title>
        <authorList>
            <person name="Shih P.M."/>
            <person name="Wu D."/>
            <person name="Latifi A."/>
            <person name="Axen S.D."/>
            <person name="Fewer D.P."/>
            <person name="Talla E."/>
            <person name="Calteau A."/>
            <person name="Cai F."/>
            <person name="Tandeau de Marsac N."/>
            <person name="Rippka R."/>
            <person name="Herdman M."/>
            <person name="Sivonen K."/>
            <person name="Coursin T."/>
            <person name="Laurent T."/>
            <person name="Goodwin L."/>
            <person name="Nolan M."/>
            <person name="Davenport K.W."/>
            <person name="Han C.S."/>
            <person name="Rubin E.M."/>
            <person name="Eisen J.A."/>
            <person name="Woyke T."/>
            <person name="Gugger M."/>
            <person name="Kerfeld C.A."/>
        </authorList>
    </citation>
    <scope>NUCLEOTIDE SEQUENCE [LARGE SCALE GENOMIC DNA]</scope>
    <source>
        <strain evidence="13">ATCC 29140 / PCC 7202</strain>
    </source>
</reference>
<dbReference type="Pfam" id="PF04055">
    <property type="entry name" value="Radical_SAM"/>
    <property type="match status" value="1"/>
</dbReference>
<dbReference type="AlphaFoldDB" id="K9YIF4"/>
<dbReference type="GO" id="GO:0005506">
    <property type="term" value="F:iron ion binding"/>
    <property type="evidence" value="ECO:0007669"/>
    <property type="project" value="UniProtKB-UniRule"/>
</dbReference>
<feature type="binding site" evidence="10">
    <location>
        <position position="32"/>
    </location>
    <ligand>
        <name>[4Fe-4S] cluster</name>
        <dbReference type="ChEBI" id="CHEBI:49883"/>
        <note>4Fe-4S-S-AdoMet</note>
    </ligand>
</feature>
<proteinExistence type="inferred from homology"/>
<dbReference type="EMBL" id="CP003940">
    <property type="protein sequence ID" value="AFZ46721.1"/>
    <property type="molecule type" value="Genomic_DNA"/>
</dbReference>
<dbReference type="SFLD" id="SFLDG01388">
    <property type="entry name" value="7_8-didemethyl-8-hydroxy-5-dea"/>
    <property type="match status" value="1"/>
</dbReference>
<organism evidence="12 13">
    <name type="scientific">Cyanobacterium stanieri (strain ATCC 29140 / PCC 7202)</name>
    <dbReference type="NCBI Taxonomy" id="292563"/>
    <lineage>
        <taxon>Bacteria</taxon>
        <taxon>Bacillati</taxon>
        <taxon>Cyanobacteriota</taxon>
        <taxon>Cyanophyceae</taxon>
        <taxon>Oscillatoriophycideae</taxon>
        <taxon>Chroococcales</taxon>
        <taxon>Geminocystaceae</taxon>
        <taxon>Cyanobacterium</taxon>
    </lineage>
</organism>
<dbReference type="GO" id="GO:0051539">
    <property type="term" value="F:4 iron, 4 sulfur cluster binding"/>
    <property type="evidence" value="ECO:0007669"/>
    <property type="project" value="UniProtKB-KW"/>
</dbReference>
<dbReference type="HOGENOM" id="CLU_054174_0_0_3"/>
<dbReference type="GO" id="GO:0044689">
    <property type="term" value="F:7,8-didemethyl-8-hydroxy-5-deazariboflavin synthase activity"/>
    <property type="evidence" value="ECO:0007669"/>
    <property type="project" value="UniProtKB-EC"/>
</dbReference>
<gene>
    <name evidence="10" type="primary">cofG</name>
    <name evidence="12" type="ordered locus">Cyast_0748</name>
</gene>
<dbReference type="Proteomes" id="UP000010483">
    <property type="component" value="Chromosome"/>
</dbReference>
<keyword evidence="5 10" id="KW-0479">Metal-binding</keyword>
<comment type="pathway">
    <text evidence="1 10">Cofactor biosynthesis; coenzyme F0 biosynthesis.</text>
</comment>
<dbReference type="STRING" id="292563.Cyast_0748"/>
<keyword evidence="3 10" id="KW-0004">4Fe-4S</keyword>
<evidence type="ECO:0000256" key="8">
    <source>
        <dbReference type="ARBA" id="ARBA00023239"/>
    </source>
</evidence>
<evidence type="ECO:0000256" key="6">
    <source>
        <dbReference type="ARBA" id="ARBA00023004"/>
    </source>
</evidence>
<keyword evidence="4 10" id="KW-0949">S-adenosyl-L-methionine</keyword>
<dbReference type="SUPFAM" id="SSF102114">
    <property type="entry name" value="Radical SAM enzymes"/>
    <property type="match status" value="1"/>
</dbReference>
<name>K9YIF4_CYASC</name>
<dbReference type="HAMAP" id="MF_01611">
    <property type="entry name" value="FO_synth_sub1"/>
    <property type="match status" value="1"/>
</dbReference>
<dbReference type="SFLD" id="SFLDF00294">
    <property type="entry name" value="7_8-didemethyl-8-hydroxy-5-dea"/>
    <property type="match status" value="1"/>
</dbReference>
<dbReference type="InterPro" id="IPR058240">
    <property type="entry name" value="rSAM_sf"/>
</dbReference>
<dbReference type="Gene3D" id="3.20.20.70">
    <property type="entry name" value="Aldolase class I"/>
    <property type="match status" value="1"/>
</dbReference>
<accession>K9YIF4</accession>
<dbReference type="CDD" id="cd01335">
    <property type="entry name" value="Radical_SAM"/>
    <property type="match status" value="1"/>
</dbReference>
<feature type="domain" description="Radical SAM core" evidence="11">
    <location>
        <begin position="11"/>
        <end position="240"/>
    </location>
</feature>
<keyword evidence="7 10" id="KW-0411">Iron-sulfur</keyword>
<dbReference type="PATRIC" id="fig|292563.3.peg.785"/>
<evidence type="ECO:0000256" key="2">
    <source>
        <dbReference type="ARBA" id="ARBA00012126"/>
    </source>
</evidence>
<keyword evidence="13" id="KW-1185">Reference proteome</keyword>
<protein>
    <recommendedName>
        <fullName evidence="2 10">7,8-didemethyl-8-hydroxy-5-deazariboflavin synthase</fullName>
        <ecNumber evidence="2 10">4.3.1.32</ecNumber>
    </recommendedName>
    <alternativeName>
        <fullName evidence="10">FO synthase subunit 1</fullName>
    </alternativeName>
</protein>
<comment type="similarity">
    <text evidence="10">Belongs to the radical SAM superfamily. CofG family.</text>
</comment>
<evidence type="ECO:0000256" key="1">
    <source>
        <dbReference type="ARBA" id="ARBA00004712"/>
    </source>
</evidence>
<sequence length="327" mass="37524">MSINHQFNSVVTYSPAFTLVPTYECFNRCSYCNFRTEPGQDSWLTLSEAEKILASLRGREVTEILILSGEVHPQSKRRGDWLQLIYDIADLALSMGFFPHSNVGPLSYGEMALLKKVNVSMGLMLEQLTPKLLDTVHRQAPSKIPKIRLEQLEWAGMLQIPFTTGLLLGIGESHFDRLESLRAIAFIHQKYGHIQEVILQPYAKGSQEEYAQNNFSSSEMIETVKMAREILPDSITIQIPPNLIEDEKTLIKCLQLGVRDLGGIVPKDEVNPDYHHSHIEQLETILLNHGWQLKPRLPVYPQYYQYYQGFFDEIEFHEIHRSLAKLL</sequence>
<dbReference type="EC" id="4.3.1.32" evidence="2 10"/>
<keyword evidence="8 10" id="KW-0456">Lyase</keyword>
<evidence type="ECO:0000256" key="5">
    <source>
        <dbReference type="ARBA" id="ARBA00022723"/>
    </source>
</evidence>
<comment type="subunit">
    <text evidence="10">The FO synthase complex consists of two subunits, CofG and CofH.</text>
</comment>
<keyword evidence="6 10" id="KW-0408">Iron</keyword>
<comment type="cofactor">
    <cofactor evidence="10">
        <name>[4Fe-4S] cluster</name>
        <dbReference type="ChEBI" id="CHEBI:49883"/>
    </cofactor>
    <text evidence="10">Binds 1 [4Fe-4S] cluster. The cluster is coordinated with 3 cysteines and an exchangeable S-adenosyl-L-methionine.</text>
</comment>
<dbReference type="InterPro" id="IPR007197">
    <property type="entry name" value="rSAM"/>
</dbReference>
<dbReference type="InterPro" id="IPR006638">
    <property type="entry name" value="Elp3/MiaA/NifB-like_rSAM"/>
</dbReference>